<name>A0ABS7J2Z0_9SPHN</name>
<accession>A0ABS7J2Z0</accession>
<evidence type="ECO:0000313" key="2">
    <source>
        <dbReference type="EMBL" id="MBX7481691.1"/>
    </source>
</evidence>
<dbReference type="EMBL" id="JAIGNO010000002">
    <property type="protein sequence ID" value="MBX7481691.1"/>
    <property type="molecule type" value="Genomic_DNA"/>
</dbReference>
<dbReference type="RefSeq" id="WP_221555818.1">
    <property type="nucleotide sequence ID" value="NZ_JAIGNO010000002.1"/>
</dbReference>
<comment type="caution">
    <text evidence="2">The sequence shown here is derived from an EMBL/GenBank/DDBJ whole genome shotgun (WGS) entry which is preliminary data.</text>
</comment>
<gene>
    <name evidence="2" type="ORF">K3174_04055</name>
</gene>
<feature type="signal peptide" evidence="1">
    <location>
        <begin position="1"/>
        <end position="26"/>
    </location>
</feature>
<protein>
    <recommendedName>
        <fullName evidence="4">DUF2946 domain-containing protein</fullName>
    </recommendedName>
</protein>
<proteinExistence type="predicted"/>
<reference evidence="2 3" key="1">
    <citation type="submission" date="2021-08" db="EMBL/GenBank/DDBJ databases">
        <title>Comparative Genomics Analysis of the Genus Qipengyuania Reveals Extensive Genetic Diversity and Metabolic Versatility, Including the Description of Fifteen Novel Species.</title>
        <authorList>
            <person name="Liu Y."/>
        </authorList>
    </citation>
    <scope>NUCLEOTIDE SEQUENCE [LARGE SCALE GENOMIC DNA]</scope>
    <source>
        <strain evidence="2 3">6D47A</strain>
    </source>
</reference>
<evidence type="ECO:0000256" key="1">
    <source>
        <dbReference type="SAM" id="SignalP"/>
    </source>
</evidence>
<keyword evidence="3" id="KW-1185">Reference proteome</keyword>
<dbReference type="Proteomes" id="UP000755104">
    <property type="component" value="Unassembled WGS sequence"/>
</dbReference>
<sequence length="132" mass="13348">MTAAFVAALALLLSALIPQGYMPARGADGAITIAICAPGLSPAEHARVQAEAQARFEAALGEDHRGDGDKDEPNTHCPFGVLAAPALASLAPKLDVPQVARKALPSILTTTMAIGRGLAAPPPPSTGPPRLS</sequence>
<keyword evidence="1" id="KW-0732">Signal</keyword>
<organism evidence="2 3">
    <name type="scientific">Qipengyuania qiaonensis</name>
    <dbReference type="NCBI Taxonomy" id="2867240"/>
    <lineage>
        <taxon>Bacteria</taxon>
        <taxon>Pseudomonadati</taxon>
        <taxon>Pseudomonadota</taxon>
        <taxon>Alphaproteobacteria</taxon>
        <taxon>Sphingomonadales</taxon>
        <taxon>Erythrobacteraceae</taxon>
        <taxon>Qipengyuania</taxon>
    </lineage>
</organism>
<feature type="chain" id="PRO_5047527737" description="DUF2946 domain-containing protein" evidence="1">
    <location>
        <begin position="27"/>
        <end position="132"/>
    </location>
</feature>
<evidence type="ECO:0008006" key="4">
    <source>
        <dbReference type="Google" id="ProtNLM"/>
    </source>
</evidence>
<evidence type="ECO:0000313" key="3">
    <source>
        <dbReference type="Proteomes" id="UP000755104"/>
    </source>
</evidence>